<name>A0A023G472_AMBTT</name>
<sequence length="109" mass="12356">VWSLASVQRLLMRRTNALLVDAFLILACCRCTKFTRAQLCSSQAGAFSRHACRGFYVCKLVACTRAHVTLCKNSNVHIKTCSYCERLLFQLFSLLSLLAAKKRWGSRLH</sequence>
<organism evidence="1">
    <name type="scientific">Amblyomma triste</name>
    <name type="common">Neotropical tick</name>
    <dbReference type="NCBI Taxonomy" id="251400"/>
    <lineage>
        <taxon>Eukaryota</taxon>
        <taxon>Metazoa</taxon>
        <taxon>Ecdysozoa</taxon>
        <taxon>Arthropoda</taxon>
        <taxon>Chelicerata</taxon>
        <taxon>Arachnida</taxon>
        <taxon>Acari</taxon>
        <taxon>Parasitiformes</taxon>
        <taxon>Ixodida</taxon>
        <taxon>Ixodoidea</taxon>
        <taxon>Ixodidae</taxon>
        <taxon>Amblyomminae</taxon>
        <taxon>Amblyomma</taxon>
    </lineage>
</organism>
<protein>
    <submittedName>
        <fullName evidence="1">Putative secreted protein</fullName>
    </submittedName>
</protein>
<proteinExistence type="evidence at transcript level"/>
<dbReference type="EMBL" id="GBBM01007753">
    <property type="protein sequence ID" value="JAC27665.1"/>
    <property type="molecule type" value="mRNA"/>
</dbReference>
<accession>A0A023G472</accession>
<dbReference type="AlphaFoldDB" id="A0A023G472"/>
<evidence type="ECO:0000313" key="1">
    <source>
        <dbReference type="EMBL" id="JAC27665.1"/>
    </source>
</evidence>
<feature type="non-terminal residue" evidence="1">
    <location>
        <position position="1"/>
    </location>
</feature>
<reference evidence="1" key="1">
    <citation type="submission" date="2014-03" db="EMBL/GenBank/DDBJ databases">
        <title>The sialotranscriptome of Amblyomma triste, Amblyomma parvum and Amblyomma cajennense ticks, uncovered by 454-based RNA-seq.</title>
        <authorList>
            <person name="Garcia G.R."/>
            <person name="Gardinassi L.G."/>
            <person name="Ribeiro J.M."/>
            <person name="Anatriello E."/>
            <person name="Ferreira B.R."/>
            <person name="Moreira H.N."/>
            <person name="Mafra C."/>
            <person name="Olegario M.M."/>
            <person name="Szabo P.J."/>
            <person name="Miranda-Santos I.K."/>
            <person name="Maruyama S.R."/>
        </authorList>
    </citation>
    <scope>NUCLEOTIDE SEQUENCE</scope>
    <source>
        <strain evidence="1">Mato Grasso do Sul</strain>
        <tissue evidence="1">Salivary glands</tissue>
    </source>
</reference>